<dbReference type="InterPro" id="IPR040254">
    <property type="entry name" value="Ecm3-like"/>
</dbReference>
<feature type="compositionally biased region" description="Low complexity" evidence="5">
    <location>
        <begin position="173"/>
        <end position="193"/>
    </location>
</feature>
<feature type="non-terminal residue" evidence="7">
    <location>
        <position position="1"/>
    </location>
</feature>
<reference evidence="7" key="1">
    <citation type="journal article" date="2020" name="Fungal Divers.">
        <title>Resolving the Mortierellaceae phylogeny through synthesis of multi-gene phylogenetics and phylogenomics.</title>
        <authorList>
            <person name="Vandepol N."/>
            <person name="Liber J."/>
            <person name="Desiro A."/>
            <person name="Na H."/>
            <person name="Kennedy M."/>
            <person name="Barry K."/>
            <person name="Grigoriev I.V."/>
            <person name="Miller A.N."/>
            <person name="O'Donnell K."/>
            <person name="Stajich J.E."/>
            <person name="Bonito G."/>
        </authorList>
    </citation>
    <scope>NUCLEOTIDE SEQUENCE</scope>
    <source>
        <strain evidence="7">CK1249</strain>
    </source>
</reference>
<feature type="region of interest" description="Disordered" evidence="5">
    <location>
        <begin position="294"/>
        <end position="339"/>
    </location>
</feature>
<proteinExistence type="predicted"/>
<dbReference type="OrthoDB" id="435607at2759"/>
<organism evidence="7 8">
    <name type="scientific">Mortierella alpina</name>
    <name type="common">Oleaginous fungus</name>
    <name type="synonym">Mortierella renispora</name>
    <dbReference type="NCBI Taxonomy" id="64518"/>
    <lineage>
        <taxon>Eukaryota</taxon>
        <taxon>Fungi</taxon>
        <taxon>Fungi incertae sedis</taxon>
        <taxon>Mucoromycota</taxon>
        <taxon>Mortierellomycotina</taxon>
        <taxon>Mortierellomycetes</taxon>
        <taxon>Mortierellales</taxon>
        <taxon>Mortierellaceae</taxon>
        <taxon>Mortierella</taxon>
    </lineage>
</organism>
<dbReference type="GO" id="GO:0016020">
    <property type="term" value="C:membrane"/>
    <property type="evidence" value="ECO:0007669"/>
    <property type="project" value="UniProtKB-SubCell"/>
</dbReference>
<dbReference type="PANTHER" id="PTHR31274:SF1">
    <property type="entry name" value="AGL149CP"/>
    <property type="match status" value="1"/>
</dbReference>
<dbReference type="InterPro" id="IPR004776">
    <property type="entry name" value="Mem_transp_PIN-like"/>
</dbReference>
<feature type="transmembrane region" description="Helical" evidence="6">
    <location>
        <begin position="434"/>
        <end position="459"/>
    </location>
</feature>
<comment type="subcellular location">
    <subcellularLocation>
        <location evidence="1">Membrane</location>
        <topology evidence="1">Multi-pass membrane protein</topology>
    </subcellularLocation>
</comment>
<feature type="transmembrane region" description="Helical" evidence="6">
    <location>
        <begin position="395"/>
        <end position="414"/>
    </location>
</feature>
<evidence type="ECO:0000313" key="8">
    <source>
        <dbReference type="Proteomes" id="UP000738359"/>
    </source>
</evidence>
<keyword evidence="8" id="KW-1185">Reference proteome</keyword>
<evidence type="ECO:0000313" key="7">
    <source>
        <dbReference type="EMBL" id="KAF9962576.1"/>
    </source>
</evidence>
<evidence type="ECO:0000256" key="2">
    <source>
        <dbReference type="ARBA" id="ARBA00022692"/>
    </source>
</evidence>
<evidence type="ECO:0000256" key="6">
    <source>
        <dbReference type="SAM" id="Phobius"/>
    </source>
</evidence>
<dbReference type="Pfam" id="PF03547">
    <property type="entry name" value="Mem_trans"/>
    <property type="match status" value="1"/>
</dbReference>
<feature type="transmembrane region" description="Helical" evidence="6">
    <location>
        <begin position="471"/>
        <end position="494"/>
    </location>
</feature>
<keyword evidence="3 6" id="KW-1133">Transmembrane helix</keyword>
<evidence type="ECO:0000256" key="5">
    <source>
        <dbReference type="SAM" id="MobiDB-lite"/>
    </source>
</evidence>
<evidence type="ECO:0000256" key="4">
    <source>
        <dbReference type="ARBA" id="ARBA00023136"/>
    </source>
</evidence>
<dbReference type="GO" id="GO:0055085">
    <property type="term" value="P:transmembrane transport"/>
    <property type="evidence" value="ECO:0007669"/>
    <property type="project" value="InterPro"/>
</dbReference>
<feature type="region of interest" description="Disordered" evidence="5">
    <location>
        <begin position="169"/>
        <end position="232"/>
    </location>
</feature>
<keyword evidence="2 6" id="KW-0812">Transmembrane</keyword>
<dbReference type="AlphaFoldDB" id="A0A9P6J7Q7"/>
<feature type="compositionally biased region" description="Pro residues" evidence="5">
    <location>
        <begin position="360"/>
        <end position="369"/>
    </location>
</feature>
<feature type="transmembrane region" description="Helical" evidence="6">
    <location>
        <begin position="58"/>
        <end position="78"/>
    </location>
</feature>
<evidence type="ECO:0000256" key="3">
    <source>
        <dbReference type="ARBA" id="ARBA00022989"/>
    </source>
</evidence>
<dbReference type="Proteomes" id="UP000738359">
    <property type="component" value="Unassembled WGS sequence"/>
</dbReference>
<sequence length="573" mass="62217">PIIKFLVLGGCGAIMAKHGLLTPAGAKVVAGLILNYTLPALLFAKMLSCVNQENIEELGFVALIAVLYILMGAILGLVMQRTGLVPKRLYWGIVAATMFTNFGDLPISIILAVSDHPPFLVGDGARGTAYSSVFISVFYLFLFPLGGYRLIRYDHVKESKRLENLTTQLHTHGPGLSPLGNGSSDSLSGDTLTTHPDRSRACQPQHDGPHKQHLSSPVPQPMRQDPNGLQSTFSATSTMISMDYNMEESAKEMSVESMVSNGTGATRFSTGHDDDHHLIKGAGASRLKSIKSPLFKSYQPPPLEQPPLSASSASLRSNSPSPYISLTPPASSRQQRHEQLTETMATVPLEAPAPVEDTAPPLPKVPPPHLSKSYETKQKKEVHIFWRVFHSTREYLTPPTIGLLLGLLVALTPLRKLFVPTDDPLPSPDDLPPLSFIHEITLMLGGCCVPLGLTVLGASLSRLKPGRMRPLIPALTMITVAKMVISPLVGILLVQLVLVKHYGWVSAQNHMLQFTLMLMSGSPTSITCFVLAQVWDRRTKNAGSEMAALIAVQYAVATVFLTVGCAFMMYFLF</sequence>
<feature type="transmembrane region" description="Helical" evidence="6">
    <location>
        <begin position="514"/>
        <end position="535"/>
    </location>
</feature>
<feature type="transmembrane region" description="Helical" evidence="6">
    <location>
        <begin position="90"/>
        <end position="113"/>
    </location>
</feature>
<feature type="transmembrane region" description="Helical" evidence="6">
    <location>
        <begin position="20"/>
        <end position="38"/>
    </location>
</feature>
<feature type="transmembrane region" description="Helical" evidence="6">
    <location>
        <begin position="133"/>
        <end position="151"/>
    </location>
</feature>
<keyword evidence="4 6" id="KW-0472">Membrane</keyword>
<dbReference type="EMBL" id="JAAAHY010000544">
    <property type="protein sequence ID" value="KAF9962576.1"/>
    <property type="molecule type" value="Genomic_DNA"/>
</dbReference>
<accession>A0A9P6J7Q7</accession>
<comment type="caution">
    <text evidence="7">The sequence shown here is derived from an EMBL/GenBank/DDBJ whole genome shotgun (WGS) entry which is preliminary data.</text>
</comment>
<name>A0A9P6J7Q7_MORAP</name>
<evidence type="ECO:0000256" key="1">
    <source>
        <dbReference type="ARBA" id="ARBA00004141"/>
    </source>
</evidence>
<feature type="region of interest" description="Disordered" evidence="5">
    <location>
        <begin position="353"/>
        <end position="373"/>
    </location>
</feature>
<feature type="transmembrane region" description="Helical" evidence="6">
    <location>
        <begin position="547"/>
        <end position="572"/>
    </location>
</feature>
<protein>
    <submittedName>
        <fullName evidence="7">Protein M3</fullName>
    </submittedName>
</protein>
<feature type="compositionally biased region" description="Low complexity" evidence="5">
    <location>
        <begin position="306"/>
        <end position="322"/>
    </location>
</feature>
<gene>
    <name evidence="7" type="primary">ECM3</name>
    <name evidence="7" type="ORF">BGZ70_008017</name>
</gene>
<dbReference type="PANTHER" id="PTHR31274">
    <property type="entry name" value="PROTEIN ECM3"/>
    <property type="match status" value="1"/>
</dbReference>